<keyword evidence="3 9" id="KW-0255">Endonuclease</keyword>
<dbReference type="GO" id="GO:0043571">
    <property type="term" value="P:maintenance of CRISPR repeat elements"/>
    <property type="evidence" value="ECO:0007669"/>
    <property type="project" value="UniProtKB-UniRule"/>
</dbReference>
<dbReference type="GO" id="GO:0004519">
    <property type="term" value="F:endonuclease activity"/>
    <property type="evidence" value="ECO:0007669"/>
    <property type="project" value="UniProtKB-UniRule"/>
</dbReference>
<dbReference type="GO" id="GO:0046872">
    <property type="term" value="F:metal ion binding"/>
    <property type="evidence" value="ECO:0007669"/>
    <property type="project" value="UniProtKB-UniRule"/>
</dbReference>
<dbReference type="PANTHER" id="PTHR34353">
    <property type="entry name" value="CRISPR-ASSOCIATED ENDONUCLEASE CAS1 1"/>
    <property type="match status" value="1"/>
</dbReference>
<dbReference type="PANTHER" id="PTHR34353:SF2">
    <property type="entry name" value="CRISPR-ASSOCIATED ENDONUCLEASE CAS1 1"/>
    <property type="match status" value="1"/>
</dbReference>
<dbReference type="GO" id="GO:0016787">
    <property type="term" value="F:hydrolase activity"/>
    <property type="evidence" value="ECO:0007669"/>
    <property type="project" value="UniProtKB-KW"/>
</dbReference>
<sequence length="305" mass="35012">MKSVLLSNYGVKLSVKGRMFILSSKEKKETISPADVDQFVIISSGISISSKAIRLAMEYGIDMVFLDNRKNWARICFSNPIMTVENRKAQYIAILQGRKEFGEEIIRAKVENQAGHIKYWSRKIKREDFSQILNYTNNEATAARIYWSMIADLLPNKIGFEGRNHDSKDVFNISLNYAYAILYSECHKALSLVGLDPYAGFIHKDRSGNESLVYDFSEMFKPGVVDFTLMNMILEGYIPQIRDSLLSPDSRKEIIKRINTTLNSNVKDSEDGEVRTFLQTIRVYAMKMSSSLKGKENFRGFVQRW</sequence>
<keyword evidence="1 9" id="KW-0540">Nuclease</keyword>
<keyword evidence="8 9" id="KW-0464">Manganese</keyword>
<evidence type="ECO:0000256" key="9">
    <source>
        <dbReference type="HAMAP-Rule" id="MF_01470"/>
    </source>
</evidence>
<evidence type="ECO:0000256" key="8">
    <source>
        <dbReference type="ARBA" id="ARBA00023211"/>
    </source>
</evidence>
<protein>
    <recommendedName>
        <fullName evidence="9">CRISPR-associated endonuclease Cas1</fullName>
        <ecNumber evidence="9">3.1.-.-</ecNumber>
    </recommendedName>
</protein>
<dbReference type="OrthoDB" id="2216at2157"/>
<dbReference type="Pfam" id="PF01867">
    <property type="entry name" value="Cas_Cas1"/>
    <property type="match status" value="1"/>
</dbReference>
<evidence type="ECO:0000256" key="2">
    <source>
        <dbReference type="ARBA" id="ARBA00022723"/>
    </source>
</evidence>
<evidence type="ECO:0000256" key="1">
    <source>
        <dbReference type="ARBA" id="ARBA00022722"/>
    </source>
</evidence>
<dbReference type="HAMAP" id="MF_01470">
    <property type="entry name" value="Cas1"/>
    <property type="match status" value="1"/>
</dbReference>
<evidence type="ECO:0000256" key="5">
    <source>
        <dbReference type="ARBA" id="ARBA00022842"/>
    </source>
</evidence>
<keyword evidence="5 9" id="KW-0460">Magnesium</keyword>
<evidence type="ECO:0000256" key="3">
    <source>
        <dbReference type="ARBA" id="ARBA00022759"/>
    </source>
</evidence>
<evidence type="ECO:0000313" key="10">
    <source>
        <dbReference type="EMBL" id="AWR95236.1"/>
    </source>
</evidence>
<comment type="subunit">
    <text evidence="9">Homodimer, forms a heterotetramer with a Cas2 homodimer.</text>
</comment>
<accession>A0A2U9IGX9</accession>
<evidence type="ECO:0000313" key="11">
    <source>
        <dbReference type="Proteomes" id="UP000248044"/>
    </source>
</evidence>
<dbReference type="CDD" id="cd09634">
    <property type="entry name" value="Cas1_I-II-III"/>
    <property type="match status" value="1"/>
</dbReference>
<dbReference type="InterPro" id="IPR042206">
    <property type="entry name" value="CRISPR-assoc_Cas1_C"/>
</dbReference>
<dbReference type="NCBIfam" id="TIGR00287">
    <property type="entry name" value="cas1"/>
    <property type="match status" value="1"/>
</dbReference>
<dbReference type="InterPro" id="IPR002729">
    <property type="entry name" value="CRISPR-assoc_Cas1"/>
</dbReference>
<feature type="binding site" evidence="9">
    <location>
        <position position="139"/>
    </location>
    <ligand>
        <name>Mn(2+)</name>
        <dbReference type="ChEBI" id="CHEBI:29035"/>
    </ligand>
</feature>
<feature type="binding site" evidence="9">
    <location>
        <position position="218"/>
    </location>
    <ligand>
        <name>Mn(2+)</name>
        <dbReference type="ChEBI" id="CHEBI:29035"/>
    </ligand>
</feature>
<dbReference type="GO" id="GO:0051607">
    <property type="term" value="P:defense response to virus"/>
    <property type="evidence" value="ECO:0007669"/>
    <property type="project" value="UniProtKB-UniRule"/>
</dbReference>
<dbReference type="EC" id="3.1.-.-" evidence="9"/>
<dbReference type="GO" id="GO:0003677">
    <property type="term" value="F:DNA binding"/>
    <property type="evidence" value="ECO:0007669"/>
    <property type="project" value="UniProtKB-KW"/>
</dbReference>
<evidence type="ECO:0000256" key="4">
    <source>
        <dbReference type="ARBA" id="ARBA00022801"/>
    </source>
</evidence>
<organism evidence="10 11">
    <name type="scientific">Acidianus brierleyi</name>
    <dbReference type="NCBI Taxonomy" id="41673"/>
    <lineage>
        <taxon>Archaea</taxon>
        <taxon>Thermoproteota</taxon>
        <taxon>Thermoprotei</taxon>
        <taxon>Sulfolobales</taxon>
        <taxon>Sulfolobaceae</taxon>
        <taxon>Acidianus</taxon>
    </lineage>
</organism>
<reference evidence="10 11" key="1">
    <citation type="submission" date="2018-05" db="EMBL/GenBank/DDBJ databases">
        <title>Complete Genome Sequences of Extremely Thermoacidophilic, Metal-Mobilizing Type-Strain Members of the Archaeal Family Sulfolobaceae: Acidianus brierleyi DSM-1651T, Acidianus sulfidivorans DSM-18786T, Metallosphaera hakonensis DSM-7519T, and Metallosphaera prunae DSM-10039T.</title>
        <authorList>
            <person name="Counts J.A."/>
            <person name="Kelly R.M."/>
        </authorList>
    </citation>
    <scope>NUCLEOTIDE SEQUENCE [LARGE SCALE GENOMIC DNA]</scope>
    <source>
        <strain evidence="10 11">DSM 1651</strain>
    </source>
</reference>
<comment type="function">
    <text evidence="9">CRISPR (clustered regularly interspaced short palindromic repeat), is an adaptive immune system that provides protection against mobile genetic elements (viruses, transposable elements and conjugative plasmids). CRISPR clusters contain spacers, sequences complementary to antecedent mobile elements, and target invading nucleic acids. CRISPR clusters are transcribed and processed into CRISPR RNA (crRNA). Acts as a dsDNA endonuclease. Involved in the integration of spacer DNA into the CRISPR cassette.</text>
</comment>
<comment type="cofactor">
    <cofactor evidence="9">
        <name>Mg(2+)</name>
        <dbReference type="ChEBI" id="CHEBI:18420"/>
    </cofactor>
    <cofactor evidence="9">
        <name>Mn(2+)</name>
        <dbReference type="ChEBI" id="CHEBI:29035"/>
    </cofactor>
</comment>
<gene>
    <name evidence="9 10" type="primary">cas1</name>
    <name evidence="10" type="ORF">DFR85_12140</name>
</gene>
<dbReference type="AlphaFoldDB" id="A0A2U9IGX9"/>
<dbReference type="InterPro" id="IPR042211">
    <property type="entry name" value="CRISPR-assoc_Cas1_N"/>
</dbReference>
<dbReference type="KEGG" id="abri:DFR85_12140"/>
<dbReference type="Proteomes" id="UP000248044">
    <property type="component" value="Chromosome"/>
</dbReference>
<dbReference type="Gene3D" id="1.20.120.920">
    <property type="entry name" value="CRISPR-associated endonuclease Cas1, C-terminal domain"/>
    <property type="match status" value="1"/>
</dbReference>
<keyword evidence="2 9" id="KW-0479">Metal-binding</keyword>
<dbReference type="RefSeq" id="WP_110271117.1">
    <property type="nucleotide sequence ID" value="NZ_CP029289.2"/>
</dbReference>
<dbReference type="GeneID" id="36832918"/>
<dbReference type="InterPro" id="IPR050646">
    <property type="entry name" value="Cas1"/>
</dbReference>
<keyword evidence="11" id="KW-1185">Reference proteome</keyword>
<keyword evidence="6 9" id="KW-0051">Antiviral defense</keyword>
<dbReference type="EMBL" id="CP029289">
    <property type="protein sequence ID" value="AWR95236.1"/>
    <property type="molecule type" value="Genomic_DNA"/>
</dbReference>
<comment type="similarity">
    <text evidence="9">Belongs to the CRISPR-associated endonuclease Cas1 family.</text>
</comment>
<evidence type="ECO:0000256" key="6">
    <source>
        <dbReference type="ARBA" id="ARBA00023118"/>
    </source>
</evidence>
<keyword evidence="7 9" id="KW-0238">DNA-binding</keyword>
<dbReference type="Gene3D" id="3.100.10.20">
    <property type="entry name" value="CRISPR-associated endonuclease Cas1, N-terminal domain"/>
    <property type="match status" value="1"/>
</dbReference>
<proteinExistence type="inferred from homology"/>
<evidence type="ECO:0000256" key="7">
    <source>
        <dbReference type="ARBA" id="ARBA00023125"/>
    </source>
</evidence>
<feature type="binding site" evidence="9">
    <location>
        <position position="203"/>
    </location>
    <ligand>
        <name>Mn(2+)</name>
        <dbReference type="ChEBI" id="CHEBI:29035"/>
    </ligand>
</feature>
<name>A0A2U9IGX9_9CREN</name>
<keyword evidence="4 9" id="KW-0378">Hydrolase</keyword>